<dbReference type="Gene3D" id="3.30.530.20">
    <property type="match status" value="1"/>
</dbReference>
<dbReference type="AlphaFoldDB" id="W0DKR2"/>
<dbReference type="PANTHER" id="PTHR12901">
    <property type="entry name" value="SPERM PROTEIN HOMOLOG"/>
    <property type="match status" value="1"/>
</dbReference>
<accession>W0DKR2</accession>
<dbReference type="InterPro" id="IPR005031">
    <property type="entry name" value="COQ10_START"/>
</dbReference>
<sequence>MPTRIQRLAVVPYSPEQMFALVNDVEAYPEFLPHCRSARILETGEDEIKARIELAKGALHKSFTTRNRLDPPHRIRMQLIDGPFRRLQGGWQFSEQEGGTRIVLDLEFEFSNRLMAMAIGPVFNQVANSLVDAFVQRARKVHGGDDD</sequence>
<evidence type="ECO:0000259" key="3">
    <source>
        <dbReference type="Pfam" id="PF03364"/>
    </source>
</evidence>
<proteinExistence type="inferred from homology"/>
<evidence type="ECO:0000256" key="1">
    <source>
        <dbReference type="ARBA" id="ARBA00008918"/>
    </source>
</evidence>
<evidence type="ECO:0000256" key="2">
    <source>
        <dbReference type="ARBA" id="ARBA00022649"/>
    </source>
</evidence>
<dbReference type="SUPFAM" id="SSF55961">
    <property type="entry name" value="Bet v1-like"/>
    <property type="match status" value="1"/>
</dbReference>
<dbReference type="EMBL" id="CP007029">
    <property type="protein sequence ID" value="AHE99051.1"/>
    <property type="molecule type" value="Genomic_DNA"/>
</dbReference>
<reference evidence="4 5" key="1">
    <citation type="submission" date="2013-12" db="EMBL/GenBank/DDBJ databases">
        <authorList>
            <consortium name="DOE Joint Genome Institute"/>
            <person name="Muyzer G."/>
            <person name="Huntemann M."/>
            <person name="Han J."/>
            <person name="Chen A."/>
            <person name="Kyrpides N."/>
            <person name="Mavromatis K."/>
            <person name="Markowitz V."/>
            <person name="Palaniappan K."/>
            <person name="Ivanova N."/>
            <person name="Schaumberg A."/>
            <person name="Pati A."/>
            <person name="Liolios K."/>
            <person name="Nordberg H.P."/>
            <person name="Cantor M.N."/>
            <person name="Hua S.X."/>
            <person name="Woyke T."/>
        </authorList>
    </citation>
    <scope>NUCLEOTIDE SEQUENCE [LARGE SCALE GENOMIC DNA]</scope>
    <source>
        <strain evidence="4 5">ARh 1</strain>
    </source>
</reference>
<dbReference type="OrthoDB" id="9804759at2"/>
<feature type="domain" description="Coenzyme Q-binding protein COQ10 START" evidence="3">
    <location>
        <begin position="11"/>
        <end position="134"/>
    </location>
</feature>
<dbReference type="HOGENOM" id="CLU_079653_3_1_6"/>
<dbReference type="KEGG" id="tti:THITH_13165"/>
<keyword evidence="2" id="KW-1277">Toxin-antitoxin system</keyword>
<evidence type="ECO:0000313" key="5">
    <source>
        <dbReference type="Proteomes" id="UP000005289"/>
    </source>
</evidence>
<evidence type="ECO:0000313" key="4">
    <source>
        <dbReference type="EMBL" id="AHE99051.1"/>
    </source>
</evidence>
<name>W0DKR2_9GAMM</name>
<dbReference type="GO" id="GO:0048039">
    <property type="term" value="F:ubiquinone binding"/>
    <property type="evidence" value="ECO:0007669"/>
    <property type="project" value="InterPro"/>
</dbReference>
<dbReference type="RefSeq" id="WP_006748523.1">
    <property type="nucleotide sequence ID" value="NZ_CP007029.1"/>
</dbReference>
<dbReference type="PANTHER" id="PTHR12901:SF10">
    <property type="entry name" value="COENZYME Q-BINDING PROTEIN COQ10, MITOCHONDRIAL"/>
    <property type="match status" value="1"/>
</dbReference>
<dbReference type="Proteomes" id="UP000005289">
    <property type="component" value="Chromosome"/>
</dbReference>
<gene>
    <name evidence="4" type="ORF">THITH_13165</name>
</gene>
<keyword evidence="5" id="KW-1185">Reference proteome</keyword>
<dbReference type="InterPro" id="IPR023393">
    <property type="entry name" value="START-like_dom_sf"/>
</dbReference>
<dbReference type="CDD" id="cd07813">
    <property type="entry name" value="COQ10p_like"/>
    <property type="match status" value="1"/>
</dbReference>
<dbReference type="GO" id="GO:0045333">
    <property type="term" value="P:cellular respiration"/>
    <property type="evidence" value="ECO:0007669"/>
    <property type="project" value="InterPro"/>
</dbReference>
<dbReference type="STRING" id="713585.THITH_13165"/>
<dbReference type="InterPro" id="IPR044996">
    <property type="entry name" value="COQ10-like"/>
</dbReference>
<dbReference type="Pfam" id="PF03364">
    <property type="entry name" value="Polyketide_cyc"/>
    <property type="match status" value="1"/>
</dbReference>
<organism evidence="4 5">
    <name type="scientific">Thioalkalivibrio paradoxus ARh 1</name>
    <dbReference type="NCBI Taxonomy" id="713585"/>
    <lineage>
        <taxon>Bacteria</taxon>
        <taxon>Pseudomonadati</taxon>
        <taxon>Pseudomonadota</taxon>
        <taxon>Gammaproteobacteria</taxon>
        <taxon>Chromatiales</taxon>
        <taxon>Ectothiorhodospiraceae</taxon>
        <taxon>Thioalkalivibrio</taxon>
    </lineage>
</organism>
<comment type="similarity">
    <text evidence="1">Belongs to the ribosome association toxin RatA family.</text>
</comment>
<protein>
    <recommendedName>
        <fullName evidence="3">Coenzyme Q-binding protein COQ10 START domain-containing protein</fullName>
    </recommendedName>
</protein>